<reference evidence="3 4" key="1">
    <citation type="submission" date="2019-06" db="EMBL/GenBank/DDBJ databases">
        <title>Sequencing the genomes of 1000 actinobacteria strains.</title>
        <authorList>
            <person name="Klenk H.-P."/>
        </authorList>
    </citation>
    <scope>NUCLEOTIDE SEQUENCE [LARGE SCALE GENOMIC DNA]</scope>
    <source>
        <strain evidence="3 4">DSM 43866</strain>
    </source>
</reference>
<dbReference type="PANTHER" id="PTHR46553:SF3">
    <property type="entry name" value="ADENINE NUCLEOTIDE ALPHA HYDROLASES-LIKE SUPERFAMILY PROTEIN"/>
    <property type="match status" value="1"/>
</dbReference>
<comment type="similarity">
    <text evidence="1">Belongs to the universal stress protein A family.</text>
</comment>
<dbReference type="Gene3D" id="3.40.50.620">
    <property type="entry name" value="HUPs"/>
    <property type="match status" value="2"/>
</dbReference>
<evidence type="ECO:0000313" key="3">
    <source>
        <dbReference type="EMBL" id="TWG12513.1"/>
    </source>
</evidence>
<evidence type="ECO:0000259" key="2">
    <source>
        <dbReference type="Pfam" id="PF00582"/>
    </source>
</evidence>
<feature type="domain" description="UspA" evidence="2">
    <location>
        <begin position="2"/>
        <end position="135"/>
    </location>
</feature>
<dbReference type="EMBL" id="VIWY01000005">
    <property type="protein sequence ID" value="TWG12513.1"/>
    <property type="molecule type" value="Genomic_DNA"/>
</dbReference>
<protein>
    <submittedName>
        <fullName evidence="3">Nucleotide-binding universal stress UspA family protein</fullName>
    </submittedName>
</protein>
<dbReference type="OrthoDB" id="3404132at2"/>
<sequence>MKIIIGYDGSSDARAAADWALDEAQRTGLPVEFVYADEWPFWLMPSPVLATDQSIKHAIATMLRRAVAEAERSHPAVQADWVRIRAHAAPALIERSADAALLVVGGRGHSAVAGLLGSVAAAVGAHAHCPVVIARGDPDPAAPVVAGVDDSPAAAAVLRFAAEHALARGVPLRVIRAWPPVTGLFEDASWAARTVPASLREPFDALVTEIRDAYPGLQVRAEAVPDDPGGALERAAAGAQLLVAGSRGLGPVRGLLAGSVSQRLLRHSPCPVAVLHTT</sequence>
<gene>
    <name evidence="3" type="ORF">FHX34_105380</name>
</gene>
<dbReference type="InterPro" id="IPR006016">
    <property type="entry name" value="UspA"/>
</dbReference>
<keyword evidence="4" id="KW-1185">Reference proteome</keyword>
<dbReference type="PANTHER" id="PTHR46553">
    <property type="entry name" value="ADENINE NUCLEOTIDE ALPHA HYDROLASES-LIKE SUPERFAMILY PROTEIN"/>
    <property type="match status" value="1"/>
</dbReference>
<dbReference type="Proteomes" id="UP000320239">
    <property type="component" value="Unassembled WGS sequence"/>
</dbReference>
<organism evidence="3 4">
    <name type="scientific">Actinoplanes teichomyceticus</name>
    <dbReference type="NCBI Taxonomy" id="1867"/>
    <lineage>
        <taxon>Bacteria</taxon>
        <taxon>Bacillati</taxon>
        <taxon>Actinomycetota</taxon>
        <taxon>Actinomycetes</taxon>
        <taxon>Micromonosporales</taxon>
        <taxon>Micromonosporaceae</taxon>
        <taxon>Actinoplanes</taxon>
    </lineage>
</organism>
<dbReference type="Pfam" id="PF00582">
    <property type="entry name" value="Usp"/>
    <property type="match status" value="2"/>
</dbReference>
<dbReference type="InterPro" id="IPR014729">
    <property type="entry name" value="Rossmann-like_a/b/a_fold"/>
</dbReference>
<feature type="domain" description="UspA" evidence="2">
    <location>
        <begin position="144"/>
        <end position="275"/>
    </location>
</feature>
<dbReference type="AlphaFoldDB" id="A0A561VLM2"/>
<evidence type="ECO:0000313" key="4">
    <source>
        <dbReference type="Proteomes" id="UP000320239"/>
    </source>
</evidence>
<dbReference type="SUPFAM" id="SSF52402">
    <property type="entry name" value="Adenine nucleotide alpha hydrolases-like"/>
    <property type="match status" value="2"/>
</dbReference>
<accession>A0A561VLM2</accession>
<name>A0A561VLM2_ACTTI</name>
<dbReference type="RefSeq" id="WP_122978906.1">
    <property type="nucleotide sequence ID" value="NZ_BOMX01000094.1"/>
</dbReference>
<comment type="caution">
    <text evidence="3">The sequence shown here is derived from an EMBL/GenBank/DDBJ whole genome shotgun (WGS) entry which is preliminary data.</text>
</comment>
<dbReference type="InterPro" id="IPR006015">
    <property type="entry name" value="Universal_stress_UspA"/>
</dbReference>
<evidence type="ECO:0000256" key="1">
    <source>
        <dbReference type="ARBA" id="ARBA00008791"/>
    </source>
</evidence>
<proteinExistence type="inferred from homology"/>
<dbReference type="PRINTS" id="PR01438">
    <property type="entry name" value="UNVRSLSTRESS"/>
</dbReference>